<accession>A0A1I3R8R0</accession>
<protein>
    <submittedName>
        <fullName evidence="2">Cellulose biosynthesis protein BcsQ</fullName>
    </submittedName>
</protein>
<dbReference type="CDD" id="cd02042">
    <property type="entry name" value="ParAB_family"/>
    <property type="match status" value="1"/>
</dbReference>
<gene>
    <name evidence="2" type="ORF">SAMN05216429_102310</name>
</gene>
<dbReference type="InterPro" id="IPR025669">
    <property type="entry name" value="AAA_dom"/>
</dbReference>
<dbReference type="SUPFAM" id="SSF52540">
    <property type="entry name" value="P-loop containing nucleoside triphosphate hydrolases"/>
    <property type="match status" value="1"/>
</dbReference>
<organism evidence="2 3">
    <name type="scientific">Marinobacter persicus</name>
    <dbReference type="NCBI Taxonomy" id="930118"/>
    <lineage>
        <taxon>Bacteria</taxon>
        <taxon>Pseudomonadati</taxon>
        <taxon>Pseudomonadota</taxon>
        <taxon>Gammaproteobacteria</taxon>
        <taxon>Pseudomonadales</taxon>
        <taxon>Marinobacteraceae</taxon>
        <taxon>Marinobacter</taxon>
    </lineage>
</organism>
<dbReference type="PANTHER" id="PTHR13696">
    <property type="entry name" value="P-LOOP CONTAINING NUCLEOSIDE TRIPHOSPHATE HYDROLASE"/>
    <property type="match status" value="1"/>
</dbReference>
<dbReference type="Proteomes" id="UP000199445">
    <property type="component" value="Unassembled WGS sequence"/>
</dbReference>
<dbReference type="Pfam" id="PF13614">
    <property type="entry name" value="AAA_31"/>
    <property type="match status" value="1"/>
</dbReference>
<dbReference type="OrthoDB" id="9799330at2"/>
<sequence>MRIIALYSPKGGVGKTAAAVNIAYLASQDNCRTLLWDLDPQGASSFYLAGAEPVKGRKLSKLLEGKSPMAKFVHDDIYPGLDFIPAHSSFRNFDIKLDQDDGDGNQLKKMLAPLSEETSLVVLDCPPTLSRLTEQVLDVADQVYVPLVPTWLSMNSWNQLYEFAKDKKLGAKKLRPFFSMVDRRKNLHQSLVQQGPERLNNYADVAIPYASVVERMGEEGLPLEKLDARSPAAAAYRELWSVIKNDLW</sequence>
<dbReference type="InterPro" id="IPR050678">
    <property type="entry name" value="DNA_Partitioning_ATPase"/>
</dbReference>
<feature type="domain" description="AAA" evidence="1">
    <location>
        <begin position="1"/>
        <end position="165"/>
    </location>
</feature>
<dbReference type="EMBL" id="FOSC01000002">
    <property type="protein sequence ID" value="SFJ42993.1"/>
    <property type="molecule type" value="Genomic_DNA"/>
</dbReference>
<dbReference type="RefSeq" id="WP_091701723.1">
    <property type="nucleotide sequence ID" value="NZ_BMYN01000002.1"/>
</dbReference>
<name>A0A1I3R8R0_9GAMM</name>
<dbReference type="Gene3D" id="3.40.50.300">
    <property type="entry name" value="P-loop containing nucleotide triphosphate hydrolases"/>
    <property type="match status" value="1"/>
</dbReference>
<dbReference type="AlphaFoldDB" id="A0A1I3R8R0"/>
<dbReference type="PANTHER" id="PTHR13696:SF52">
    <property type="entry name" value="PARA FAMILY PROTEIN CT_582"/>
    <property type="match status" value="1"/>
</dbReference>
<evidence type="ECO:0000313" key="2">
    <source>
        <dbReference type="EMBL" id="SFJ42993.1"/>
    </source>
</evidence>
<keyword evidence="3" id="KW-1185">Reference proteome</keyword>
<proteinExistence type="predicted"/>
<reference evidence="2 3" key="1">
    <citation type="submission" date="2016-10" db="EMBL/GenBank/DDBJ databases">
        <authorList>
            <person name="de Groot N.N."/>
        </authorList>
    </citation>
    <scope>NUCLEOTIDE SEQUENCE [LARGE SCALE GENOMIC DNA]</scope>
    <source>
        <strain evidence="2 3">IBRC-M 10445</strain>
    </source>
</reference>
<evidence type="ECO:0000313" key="3">
    <source>
        <dbReference type="Proteomes" id="UP000199445"/>
    </source>
</evidence>
<dbReference type="InterPro" id="IPR027417">
    <property type="entry name" value="P-loop_NTPase"/>
</dbReference>
<evidence type="ECO:0000259" key="1">
    <source>
        <dbReference type="Pfam" id="PF13614"/>
    </source>
</evidence>